<proteinExistence type="predicted"/>
<dbReference type="GO" id="GO:0009276">
    <property type="term" value="C:Gram-negative-bacterium-type cell wall"/>
    <property type="evidence" value="ECO:0007669"/>
    <property type="project" value="InterPro"/>
</dbReference>
<accession>A0A3B1C7M1</accession>
<evidence type="ECO:0000256" key="6">
    <source>
        <dbReference type="ARBA" id="ARBA00022927"/>
    </source>
</evidence>
<keyword evidence="6" id="KW-0653">Protein transport</keyword>
<protein>
    <recommendedName>
        <fullName evidence="13">General secretion pathway protein L</fullName>
    </recommendedName>
</protein>
<dbReference type="Gene3D" id="3.30.420.380">
    <property type="match status" value="1"/>
</dbReference>
<dbReference type="EMBL" id="UOGC01000108">
    <property type="protein sequence ID" value="VAX20663.1"/>
    <property type="molecule type" value="Genomic_DNA"/>
</dbReference>
<evidence type="ECO:0000256" key="3">
    <source>
        <dbReference type="ARBA" id="ARBA00022475"/>
    </source>
</evidence>
<dbReference type="CDD" id="cd24017">
    <property type="entry name" value="ASKHA_T2SSL_N"/>
    <property type="match status" value="1"/>
</dbReference>
<evidence type="ECO:0000256" key="7">
    <source>
        <dbReference type="ARBA" id="ARBA00022989"/>
    </source>
</evidence>
<evidence type="ECO:0000313" key="12">
    <source>
        <dbReference type="EMBL" id="VAX20663.1"/>
    </source>
</evidence>
<feature type="domain" description="GspL cytoplasmic actin-ATPase-like" evidence="10">
    <location>
        <begin position="2"/>
        <end position="122"/>
    </location>
</feature>
<sequence>MIKALRFVVEEESADDPEKLHVAPADDYLPDGRLPVAIIDRQWLAKTLDLLAEKEIFPEAIRVETLLLPIEESGISILWNGKDGFMRTGQFTGGALDTGTASHPPQALKLAIAEAIAQKSAPEKITLYLANGTPPPNTALWTLDLGTLLEIKQEKWNMGESATNVKERGINLLQGDIVPAHQMQRAAQQGRLTVSLILIIGLAYLGYVFTDWMFLKMEAEKLNGQMHDTFKTAFPKAKSIVDPPLQMRRNLAELRWRAGGKDDSDLIPMLATITQAIAQTAKIAGFEYDKGIVKIELVTTGDKEFFVARDNLVAQGLNVKPGPGKRYDYGFKTQLTVTRKNIQ</sequence>
<evidence type="ECO:0000256" key="9">
    <source>
        <dbReference type="SAM" id="Phobius"/>
    </source>
</evidence>
<comment type="subcellular location">
    <subcellularLocation>
        <location evidence="1">Cell inner membrane</location>
        <topology evidence="1">Single-pass membrane protein</topology>
    </subcellularLocation>
</comment>
<dbReference type="GO" id="GO:0005886">
    <property type="term" value="C:plasma membrane"/>
    <property type="evidence" value="ECO:0007669"/>
    <property type="project" value="UniProtKB-SubCell"/>
</dbReference>
<keyword evidence="7 9" id="KW-1133">Transmembrane helix</keyword>
<evidence type="ECO:0000256" key="4">
    <source>
        <dbReference type="ARBA" id="ARBA00022519"/>
    </source>
</evidence>
<gene>
    <name evidence="12" type="ORF">MNBD_NITROSPINAE01-590</name>
</gene>
<feature type="domain" description="GspL periplasmic" evidence="11">
    <location>
        <begin position="202"/>
        <end position="322"/>
    </location>
</feature>
<name>A0A3B1C7M1_9ZZZZ</name>
<evidence type="ECO:0000256" key="5">
    <source>
        <dbReference type="ARBA" id="ARBA00022692"/>
    </source>
</evidence>
<evidence type="ECO:0000256" key="2">
    <source>
        <dbReference type="ARBA" id="ARBA00022448"/>
    </source>
</evidence>
<evidence type="ECO:0000256" key="1">
    <source>
        <dbReference type="ARBA" id="ARBA00004377"/>
    </source>
</evidence>
<evidence type="ECO:0008006" key="13">
    <source>
        <dbReference type="Google" id="ProtNLM"/>
    </source>
</evidence>
<dbReference type="Pfam" id="PF12693">
    <property type="entry name" value="GspL_C"/>
    <property type="match status" value="1"/>
</dbReference>
<dbReference type="PIRSF" id="PIRSF015761">
    <property type="entry name" value="Protein_L"/>
    <property type="match status" value="1"/>
</dbReference>
<evidence type="ECO:0000259" key="11">
    <source>
        <dbReference type="Pfam" id="PF12693"/>
    </source>
</evidence>
<dbReference type="Pfam" id="PF05134">
    <property type="entry name" value="T2SSL"/>
    <property type="match status" value="1"/>
</dbReference>
<dbReference type="GO" id="GO:0015627">
    <property type="term" value="C:type II protein secretion system complex"/>
    <property type="evidence" value="ECO:0007669"/>
    <property type="project" value="InterPro"/>
</dbReference>
<dbReference type="InterPro" id="IPR043129">
    <property type="entry name" value="ATPase_NBD"/>
</dbReference>
<keyword evidence="5 9" id="KW-0812">Transmembrane</keyword>
<keyword evidence="8 9" id="KW-0472">Membrane</keyword>
<keyword evidence="3" id="KW-1003">Cell membrane</keyword>
<evidence type="ECO:0000256" key="8">
    <source>
        <dbReference type="ARBA" id="ARBA00023136"/>
    </source>
</evidence>
<dbReference type="AlphaFoldDB" id="A0A3B1C7M1"/>
<dbReference type="InterPro" id="IPR024230">
    <property type="entry name" value="GspL_cyto_dom"/>
</dbReference>
<organism evidence="12">
    <name type="scientific">hydrothermal vent metagenome</name>
    <dbReference type="NCBI Taxonomy" id="652676"/>
    <lineage>
        <taxon>unclassified sequences</taxon>
        <taxon>metagenomes</taxon>
        <taxon>ecological metagenomes</taxon>
    </lineage>
</organism>
<feature type="transmembrane region" description="Helical" evidence="9">
    <location>
        <begin position="192"/>
        <end position="215"/>
    </location>
</feature>
<dbReference type="InterPro" id="IPR007812">
    <property type="entry name" value="T2SS_protein-GspL"/>
</dbReference>
<dbReference type="SUPFAM" id="SSF53067">
    <property type="entry name" value="Actin-like ATPase domain"/>
    <property type="match status" value="1"/>
</dbReference>
<evidence type="ECO:0000259" key="10">
    <source>
        <dbReference type="Pfam" id="PF05134"/>
    </source>
</evidence>
<keyword evidence="2" id="KW-0813">Transport</keyword>
<reference evidence="12" key="1">
    <citation type="submission" date="2018-06" db="EMBL/GenBank/DDBJ databases">
        <authorList>
            <person name="Zhirakovskaya E."/>
        </authorList>
    </citation>
    <scope>NUCLEOTIDE SEQUENCE</scope>
</reference>
<dbReference type="InterPro" id="IPR025691">
    <property type="entry name" value="GspL_pp_dom"/>
</dbReference>
<keyword evidence="4" id="KW-0997">Cell inner membrane</keyword>
<dbReference type="GO" id="GO:0015628">
    <property type="term" value="P:protein secretion by the type II secretion system"/>
    <property type="evidence" value="ECO:0007669"/>
    <property type="project" value="InterPro"/>
</dbReference>
<dbReference type="NCBIfam" id="TIGR01709">
    <property type="entry name" value="typeII_sec_gspL"/>
    <property type="match status" value="1"/>
</dbReference>